<gene>
    <name evidence="3" type="ORF">BB560_001254</name>
    <name evidence="2" type="ORF">BB560_003496</name>
</gene>
<feature type="transmembrane region" description="Helical" evidence="1">
    <location>
        <begin position="64"/>
        <end position="88"/>
    </location>
</feature>
<proteinExistence type="predicted"/>
<keyword evidence="1" id="KW-0472">Membrane</keyword>
<evidence type="ECO:0000313" key="4">
    <source>
        <dbReference type="Proteomes" id="UP000245609"/>
    </source>
</evidence>
<keyword evidence="1" id="KW-1133">Transmembrane helix</keyword>
<dbReference type="AlphaFoldDB" id="A0A2T9ZBT9"/>
<feature type="transmembrane region" description="Helical" evidence="1">
    <location>
        <begin position="173"/>
        <end position="195"/>
    </location>
</feature>
<comment type="caution">
    <text evidence="2">The sequence shown here is derived from an EMBL/GenBank/DDBJ whole genome shotgun (WGS) entry which is preliminary data.</text>
</comment>
<organism evidence="2 4">
    <name type="scientific">Smittium megazygosporum</name>
    <dbReference type="NCBI Taxonomy" id="133381"/>
    <lineage>
        <taxon>Eukaryota</taxon>
        <taxon>Fungi</taxon>
        <taxon>Fungi incertae sedis</taxon>
        <taxon>Zoopagomycota</taxon>
        <taxon>Kickxellomycotina</taxon>
        <taxon>Harpellomycetes</taxon>
        <taxon>Harpellales</taxon>
        <taxon>Legeriomycetaceae</taxon>
        <taxon>Smittium</taxon>
    </lineage>
</organism>
<accession>A0A2T9ZBT9</accession>
<name>A0A2T9ZBT9_9FUNG</name>
<keyword evidence="1" id="KW-0812">Transmembrane</keyword>
<evidence type="ECO:0000313" key="3">
    <source>
        <dbReference type="EMBL" id="PVV04238.1"/>
    </source>
</evidence>
<keyword evidence="4" id="KW-1185">Reference proteome</keyword>
<reference evidence="2 4" key="1">
    <citation type="journal article" date="2018" name="MBio">
        <title>Comparative Genomics Reveals the Core Gene Toolbox for the Fungus-Insect Symbiosis.</title>
        <authorList>
            <person name="Wang Y."/>
            <person name="Stata M."/>
            <person name="Wang W."/>
            <person name="Stajich J.E."/>
            <person name="White M.M."/>
            <person name="Moncalvo J.M."/>
        </authorList>
    </citation>
    <scope>NUCLEOTIDE SEQUENCE [LARGE SCALE GENOMIC DNA]</scope>
    <source>
        <strain evidence="2 4">SC-DP-2</strain>
    </source>
</reference>
<sequence>MSGAQLKRRNVSLKLLEDPTLVLTEEAGSGDLRIQELAFQKYFIAFSKLEPFEYSGNTLTTLKYISFLTNILSFNCALGMMYCTLIGLRNVLLRDSGIGKSSDIDSKSNKTFLYTAFRFLGNARFFPEYNHRLSASLANPEYVSKLIYYGSCIALFFTVVSVCVATSCSTWSLSIFVVLPQILPAAAMYTFYSLYNGVSMLESLERSRYHLKGA</sequence>
<dbReference type="Proteomes" id="UP000245609">
    <property type="component" value="Unassembled WGS sequence"/>
</dbReference>
<dbReference type="EMBL" id="MBFS01000145">
    <property type="protein sequence ID" value="PVV04238.1"/>
    <property type="molecule type" value="Genomic_DNA"/>
</dbReference>
<evidence type="ECO:0000313" key="2">
    <source>
        <dbReference type="EMBL" id="PVV02063.1"/>
    </source>
</evidence>
<evidence type="ECO:0000256" key="1">
    <source>
        <dbReference type="SAM" id="Phobius"/>
    </source>
</evidence>
<dbReference type="EMBL" id="MBFS01000630">
    <property type="protein sequence ID" value="PVV02063.1"/>
    <property type="molecule type" value="Genomic_DNA"/>
</dbReference>
<protein>
    <submittedName>
        <fullName evidence="2">Uncharacterized protein</fullName>
    </submittedName>
</protein>
<feature type="transmembrane region" description="Helical" evidence="1">
    <location>
        <begin position="146"/>
        <end position="166"/>
    </location>
</feature>